<evidence type="ECO:0000256" key="5">
    <source>
        <dbReference type="ARBA" id="ARBA00022490"/>
    </source>
</evidence>
<evidence type="ECO:0000256" key="10">
    <source>
        <dbReference type="ARBA" id="ARBA00040300"/>
    </source>
</evidence>
<comment type="cofactor">
    <cofactor evidence="1">
        <name>Mg(2+)</name>
        <dbReference type="ChEBI" id="CHEBI:18420"/>
    </cofactor>
</comment>
<accession>A0A1X2IWW6</accession>
<dbReference type="FunFam" id="3.90.80.10:FF:000004">
    <property type="entry name" value="Inorganic pyrophosphatase"/>
    <property type="match status" value="1"/>
</dbReference>
<dbReference type="PROSITE" id="PS00387">
    <property type="entry name" value="PPASE"/>
    <property type="match status" value="1"/>
</dbReference>
<dbReference type="PANTHER" id="PTHR10286">
    <property type="entry name" value="INORGANIC PYROPHOSPHATASE"/>
    <property type="match status" value="1"/>
</dbReference>
<dbReference type="AlphaFoldDB" id="A0A1X2IWW6"/>
<dbReference type="GO" id="GO:0005737">
    <property type="term" value="C:cytoplasm"/>
    <property type="evidence" value="ECO:0007669"/>
    <property type="project" value="UniProtKB-SubCell"/>
</dbReference>
<dbReference type="Proteomes" id="UP000193560">
    <property type="component" value="Unassembled WGS sequence"/>
</dbReference>
<dbReference type="InterPro" id="IPR036649">
    <property type="entry name" value="Pyrophosphatase_sf"/>
</dbReference>
<gene>
    <name evidence="13" type="ORF">BCR42DRAFT_404968</name>
</gene>
<reference evidence="13 14" key="1">
    <citation type="submission" date="2016-07" db="EMBL/GenBank/DDBJ databases">
        <title>Pervasive Adenine N6-methylation of Active Genes in Fungi.</title>
        <authorList>
            <consortium name="DOE Joint Genome Institute"/>
            <person name="Mondo S.J."/>
            <person name="Dannebaum R.O."/>
            <person name="Kuo R.C."/>
            <person name="Labutti K."/>
            <person name="Haridas S."/>
            <person name="Kuo A."/>
            <person name="Salamov A."/>
            <person name="Ahrendt S.R."/>
            <person name="Lipzen A."/>
            <person name="Sullivan W."/>
            <person name="Andreopoulos W.B."/>
            <person name="Clum A."/>
            <person name="Lindquist E."/>
            <person name="Daum C."/>
            <person name="Ramamoorthy G.K."/>
            <person name="Gryganskyi A."/>
            <person name="Culley D."/>
            <person name="Magnuson J.K."/>
            <person name="James T.Y."/>
            <person name="O'Malley M.A."/>
            <person name="Stajich J.E."/>
            <person name="Spatafora J.W."/>
            <person name="Visel A."/>
            <person name="Grigoriev I.V."/>
        </authorList>
    </citation>
    <scope>NUCLEOTIDE SEQUENCE [LARGE SCALE GENOMIC DNA]</scope>
    <source>
        <strain evidence="13 14">NRRL 1336</strain>
    </source>
</reference>
<evidence type="ECO:0000256" key="11">
    <source>
        <dbReference type="ARBA" id="ARBA00047820"/>
    </source>
</evidence>
<evidence type="ECO:0000313" key="13">
    <source>
        <dbReference type="EMBL" id="ORZ23530.1"/>
    </source>
</evidence>
<dbReference type="CDD" id="cd00412">
    <property type="entry name" value="pyrophosphatase"/>
    <property type="match status" value="1"/>
</dbReference>
<feature type="chain" id="PRO_5012304297" description="Inorganic pyrophosphatase" evidence="12">
    <location>
        <begin position="22"/>
        <end position="317"/>
    </location>
</feature>
<evidence type="ECO:0000256" key="2">
    <source>
        <dbReference type="ARBA" id="ARBA00004496"/>
    </source>
</evidence>
<comment type="subcellular location">
    <subcellularLocation>
        <location evidence="2">Cytoplasm</location>
    </subcellularLocation>
</comment>
<dbReference type="EMBL" id="MCGE01000003">
    <property type="protein sequence ID" value="ORZ23530.1"/>
    <property type="molecule type" value="Genomic_DNA"/>
</dbReference>
<organism evidence="13 14">
    <name type="scientific">Absidia repens</name>
    <dbReference type="NCBI Taxonomy" id="90262"/>
    <lineage>
        <taxon>Eukaryota</taxon>
        <taxon>Fungi</taxon>
        <taxon>Fungi incertae sedis</taxon>
        <taxon>Mucoromycota</taxon>
        <taxon>Mucoromycotina</taxon>
        <taxon>Mucoromycetes</taxon>
        <taxon>Mucorales</taxon>
        <taxon>Cunninghamellaceae</taxon>
        <taxon>Absidia</taxon>
    </lineage>
</organism>
<evidence type="ECO:0000256" key="3">
    <source>
        <dbReference type="ARBA" id="ARBA00006220"/>
    </source>
</evidence>
<evidence type="ECO:0000256" key="8">
    <source>
        <dbReference type="ARBA" id="ARBA00022842"/>
    </source>
</evidence>
<evidence type="ECO:0000256" key="1">
    <source>
        <dbReference type="ARBA" id="ARBA00001946"/>
    </source>
</evidence>
<evidence type="ECO:0000313" key="14">
    <source>
        <dbReference type="Proteomes" id="UP000193560"/>
    </source>
</evidence>
<dbReference type="OrthoDB" id="1608002at2759"/>
<keyword evidence="5" id="KW-0963">Cytoplasm</keyword>
<name>A0A1X2IWW6_9FUNG</name>
<sequence>MVNPTPFSFLALSTLFSYALGTTVNGIHTRKIGAPFTTNYSIYYENSQGVVISPFHDIPLFGDRFGATETFNMVVEIPRWTNAKFEINKETALNPIKQDITKDTKQPRFVPNVYPFKGYPWNYGAFPQTWEDPNRIHKDTGYIGDNDPIDVIEIGDEIATTGQLKQVKLLGAFGLIDQEETDWKIVVIDINDPLANVLNDIGDVERYKPGLLKDSARFFRIYKIPQGKKENKIAFNNVPRNKEYATRLIYETHESWLALINGTSPKATIHTENLSVEKSPYKISPNSAIVASVSVENQLAPGPLPETLDKWSYVSGA</sequence>
<evidence type="ECO:0000256" key="9">
    <source>
        <dbReference type="ARBA" id="ARBA00032535"/>
    </source>
</evidence>
<dbReference type="Pfam" id="PF00719">
    <property type="entry name" value="Pyrophosphatase"/>
    <property type="match status" value="1"/>
</dbReference>
<dbReference type="GO" id="GO:0004427">
    <property type="term" value="F:inorganic diphosphate phosphatase activity"/>
    <property type="evidence" value="ECO:0007669"/>
    <property type="project" value="UniProtKB-EC"/>
</dbReference>
<dbReference type="Gene3D" id="3.90.80.10">
    <property type="entry name" value="Inorganic pyrophosphatase"/>
    <property type="match status" value="1"/>
</dbReference>
<dbReference type="EC" id="3.6.1.1" evidence="4"/>
<keyword evidence="8" id="KW-0460">Magnesium</keyword>
<dbReference type="GO" id="GO:0000287">
    <property type="term" value="F:magnesium ion binding"/>
    <property type="evidence" value="ECO:0007669"/>
    <property type="project" value="InterPro"/>
</dbReference>
<proteinExistence type="inferred from homology"/>
<keyword evidence="14" id="KW-1185">Reference proteome</keyword>
<dbReference type="GO" id="GO:0006796">
    <property type="term" value="P:phosphate-containing compound metabolic process"/>
    <property type="evidence" value="ECO:0007669"/>
    <property type="project" value="InterPro"/>
</dbReference>
<comment type="catalytic activity">
    <reaction evidence="11">
        <text>diphosphate + H2O = 2 phosphate + H(+)</text>
        <dbReference type="Rhea" id="RHEA:24576"/>
        <dbReference type="ChEBI" id="CHEBI:15377"/>
        <dbReference type="ChEBI" id="CHEBI:15378"/>
        <dbReference type="ChEBI" id="CHEBI:33019"/>
        <dbReference type="ChEBI" id="CHEBI:43474"/>
        <dbReference type="EC" id="3.6.1.1"/>
    </reaction>
</comment>
<evidence type="ECO:0000256" key="12">
    <source>
        <dbReference type="SAM" id="SignalP"/>
    </source>
</evidence>
<feature type="signal peptide" evidence="12">
    <location>
        <begin position="1"/>
        <end position="21"/>
    </location>
</feature>
<comment type="caution">
    <text evidence="13">The sequence shown here is derived from an EMBL/GenBank/DDBJ whole genome shotgun (WGS) entry which is preliminary data.</text>
</comment>
<dbReference type="InterPro" id="IPR008162">
    <property type="entry name" value="Pyrophosphatase"/>
</dbReference>
<evidence type="ECO:0000256" key="6">
    <source>
        <dbReference type="ARBA" id="ARBA00022723"/>
    </source>
</evidence>
<comment type="similarity">
    <text evidence="3">Belongs to the PPase family.</text>
</comment>
<evidence type="ECO:0000256" key="4">
    <source>
        <dbReference type="ARBA" id="ARBA00012146"/>
    </source>
</evidence>
<protein>
    <recommendedName>
        <fullName evidence="10">Inorganic pyrophosphatase</fullName>
        <ecNumber evidence="4">3.6.1.1</ecNumber>
    </recommendedName>
    <alternativeName>
        <fullName evidence="9">Pyrophosphate phospho-hydrolase</fullName>
    </alternativeName>
</protein>
<keyword evidence="7" id="KW-0378">Hydrolase</keyword>
<dbReference type="STRING" id="90262.A0A1X2IWW6"/>
<keyword evidence="6" id="KW-0479">Metal-binding</keyword>
<dbReference type="SUPFAM" id="SSF50324">
    <property type="entry name" value="Inorganic pyrophosphatase"/>
    <property type="match status" value="1"/>
</dbReference>
<evidence type="ECO:0000256" key="7">
    <source>
        <dbReference type="ARBA" id="ARBA00022801"/>
    </source>
</evidence>
<keyword evidence="12" id="KW-0732">Signal</keyword>